<dbReference type="Proteomes" id="UP001283361">
    <property type="component" value="Unassembled WGS sequence"/>
</dbReference>
<name>A0AAE1B3E9_9GAST</name>
<feature type="region of interest" description="Disordered" evidence="1">
    <location>
        <begin position="1"/>
        <end position="52"/>
    </location>
</feature>
<evidence type="ECO:0000313" key="2">
    <source>
        <dbReference type="EMBL" id="KAK3798798.1"/>
    </source>
</evidence>
<gene>
    <name evidence="2" type="ORF">RRG08_040629</name>
</gene>
<comment type="caution">
    <text evidence="2">The sequence shown here is derived from an EMBL/GenBank/DDBJ whole genome shotgun (WGS) entry which is preliminary data.</text>
</comment>
<protein>
    <submittedName>
        <fullName evidence="2">Uncharacterized protein</fullName>
    </submittedName>
</protein>
<evidence type="ECO:0000313" key="3">
    <source>
        <dbReference type="Proteomes" id="UP001283361"/>
    </source>
</evidence>
<feature type="compositionally biased region" description="Basic and acidic residues" evidence="1">
    <location>
        <begin position="1"/>
        <end position="16"/>
    </location>
</feature>
<proteinExistence type="predicted"/>
<dbReference type="EMBL" id="JAWDGP010000623">
    <property type="protein sequence ID" value="KAK3798798.1"/>
    <property type="molecule type" value="Genomic_DNA"/>
</dbReference>
<feature type="compositionally biased region" description="Polar residues" evidence="1">
    <location>
        <begin position="32"/>
        <end position="42"/>
    </location>
</feature>
<dbReference type="AlphaFoldDB" id="A0AAE1B3E9"/>
<accession>A0AAE1B3E9</accession>
<keyword evidence="3" id="KW-1185">Reference proteome</keyword>
<organism evidence="2 3">
    <name type="scientific">Elysia crispata</name>
    <name type="common">lettuce slug</name>
    <dbReference type="NCBI Taxonomy" id="231223"/>
    <lineage>
        <taxon>Eukaryota</taxon>
        <taxon>Metazoa</taxon>
        <taxon>Spiralia</taxon>
        <taxon>Lophotrochozoa</taxon>
        <taxon>Mollusca</taxon>
        <taxon>Gastropoda</taxon>
        <taxon>Heterobranchia</taxon>
        <taxon>Euthyneura</taxon>
        <taxon>Panpulmonata</taxon>
        <taxon>Sacoglossa</taxon>
        <taxon>Placobranchoidea</taxon>
        <taxon>Plakobranchidae</taxon>
        <taxon>Elysia</taxon>
    </lineage>
</organism>
<evidence type="ECO:0000256" key="1">
    <source>
        <dbReference type="SAM" id="MobiDB-lite"/>
    </source>
</evidence>
<sequence>MSESRKLSQKGWREEEGGANMNNEPVRARSGSGRSYVNTRNSPGGVYHPPRYLLRSDNGEGVDLTLYGAEYCGYKIDRRSSPYQDLGVSLK</sequence>
<reference evidence="2" key="1">
    <citation type="journal article" date="2023" name="G3 (Bethesda)">
        <title>A reference genome for the long-term kleptoplast-retaining sea slug Elysia crispata morphotype clarki.</title>
        <authorList>
            <person name="Eastman K.E."/>
            <person name="Pendleton A.L."/>
            <person name="Shaikh M.A."/>
            <person name="Suttiyut T."/>
            <person name="Ogas R."/>
            <person name="Tomko P."/>
            <person name="Gavelis G."/>
            <person name="Widhalm J.R."/>
            <person name="Wisecaver J.H."/>
        </authorList>
    </citation>
    <scope>NUCLEOTIDE SEQUENCE</scope>
    <source>
        <strain evidence="2">ECLA1</strain>
    </source>
</reference>